<dbReference type="OrthoDB" id="5379962at2"/>
<feature type="chain" id="PRO_5017255398" evidence="1">
    <location>
        <begin position="20"/>
        <end position="464"/>
    </location>
</feature>
<organism evidence="2 3">
    <name type="scientific">Corallococcus carmarthensis</name>
    <dbReference type="NCBI Taxonomy" id="2316728"/>
    <lineage>
        <taxon>Bacteria</taxon>
        <taxon>Pseudomonadati</taxon>
        <taxon>Myxococcota</taxon>
        <taxon>Myxococcia</taxon>
        <taxon>Myxococcales</taxon>
        <taxon>Cystobacterineae</taxon>
        <taxon>Myxococcaceae</taxon>
        <taxon>Corallococcus</taxon>
    </lineage>
</organism>
<dbReference type="EMBL" id="RAWE01000012">
    <property type="protein sequence ID" value="RKH06175.1"/>
    <property type="molecule type" value="Genomic_DNA"/>
</dbReference>
<name>A0A3A8KPT7_9BACT</name>
<dbReference type="RefSeq" id="WP_120601463.1">
    <property type="nucleotide sequence ID" value="NZ_RAWE01000012.1"/>
</dbReference>
<comment type="caution">
    <text evidence="2">The sequence shown here is derived from an EMBL/GenBank/DDBJ whole genome shotgun (WGS) entry which is preliminary data.</text>
</comment>
<evidence type="ECO:0000313" key="3">
    <source>
        <dbReference type="Proteomes" id="UP000268313"/>
    </source>
</evidence>
<sequence>MAGMSVSLMVSFGLGWLLAAAPSQSERIVPCTPGTSDWSSAKEELAAFDARMEALPEDGEVEEARTAMRVLLGHRCFGIAREEEHREPLTVDAEHSVPALALKAWWRDGGKAYFASQLELGRAGAQTVVIPPDLRDVLSRESSPRHRLASLLCPLKAGACGAETEAWRARAEKAFRRENRRPGTFDEDAPPPPDCMKEARKQPSRLRYKAWRGCLALEPKARQVQSVLPLGRIRVPMDGWLVIRGRRGHYNFCDQLDAYHLATGTTYRSNSCSNLALKSDGKVDAAGTDAARQSGVKVGRVSLERIRELMWMLLLEPEVEDGVQVEAVRIPVPKGLRVEWPVTDEGSGGGISGGAFGGSSAQTTLSWNWFPPGGAELVSGQFTFPYSWAPGEDHANVLMTEAEATFQEGCPALPVPVRELDFTREPGVNKLDAPEGVSRVQDARVDALLTWKPPPGCVPGKDGG</sequence>
<keyword evidence="1" id="KW-0732">Signal</keyword>
<evidence type="ECO:0000256" key="1">
    <source>
        <dbReference type="SAM" id="SignalP"/>
    </source>
</evidence>
<keyword evidence="3" id="KW-1185">Reference proteome</keyword>
<dbReference type="Proteomes" id="UP000268313">
    <property type="component" value="Unassembled WGS sequence"/>
</dbReference>
<protein>
    <submittedName>
        <fullName evidence="2">Uncharacterized protein</fullName>
    </submittedName>
</protein>
<accession>A0A3A8KPT7</accession>
<reference evidence="3" key="1">
    <citation type="submission" date="2018-09" db="EMBL/GenBank/DDBJ databases">
        <authorList>
            <person name="Livingstone P.G."/>
            <person name="Whitworth D.E."/>
        </authorList>
    </citation>
    <scope>NUCLEOTIDE SEQUENCE [LARGE SCALE GENOMIC DNA]</scope>
    <source>
        <strain evidence="3">CA043D</strain>
    </source>
</reference>
<dbReference type="AlphaFoldDB" id="A0A3A8KPT7"/>
<proteinExistence type="predicted"/>
<evidence type="ECO:0000313" key="2">
    <source>
        <dbReference type="EMBL" id="RKH06175.1"/>
    </source>
</evidence>
<feature type="signal peptide" evidence="1">
    <location>
        <begin position="1"/>
        <end position="19"/>
    </location>
</feature>
<gene>
    <name evidence="2" type="ORF">D7X32_05600</name>
</gene>